<reference evidence="1 2" key="1">
    <citation type="submission" date="2017-08" db="EMBL/GenBank/DDBJ databases">
        <title>Fine stratification of microbial communities through a metagenomic profile of the photic zone.</title>
        <authorList>
            <person name="Haro-Moreno J.M."/>
            <person name="Lopez-Perez M."/>
            <person name="De La Torre J."/>
            <person name="Picazo A."/>
            <person name="Camacho A."/>
            <person name="Rodriguez-Valera F."/>
        </authorList>
    </citation>
    <scope>NUCLEOTIDE SEQUENCE [LARGE SCALE GENOMIC DNA]</scope>
    <source>
        <strain evidence="1">MED-G24</strain>
    </source>
</reference>
<dbReference type="EMBL" id="NTKD01000010">
    <property type="protein sequence ID" value="PDH40580.1"/>
    <property type="molecule type" value="Genomic_DNA"/>
</dbReference>
<accession>A0A2A5WVJ5</accession>
<evidence type="ECO:0000313" key="2">
    <source>
        <dbReference type="Proteomes" id="UP000219327"/>
    </source>
</evidence>
<dbReference type="Pfam" id="PF11006">
    <property type="entry name" value="DUF2845"/>
    <property type="match status" value="1"/>
</dbReference>
<sequence>MSRIDGFEEASPFTGSSQHVGSDRFRVLVVLELTMTAMEATSLRCGSRLVSVGDHVVEVFKHCGMPVYEEQTTLVKTER</sequence>
<dbReference type="InterPro" id="IPR021268">
    <property type="entry name" value="DUF2845"/>
</dbReference>
<dbReference type="AlphaFoldDB" id="A0A2A5WVJ5"/>
<dbReference type="Proteomes" id="UP000219327">
    <property type="component" value="Unassembled WGS sequence"/>
</dbReference>
<comment type="caution">
    <text evidence="1">The sequence shown here is derived from an EMBL/GenBank/DDBJ whole genome shotgun (WGS) entry which is preliminary data.</text>
</comment>
<name>A0A2A5WVJ5_9GAMM</name>
<protein>
    <submittedName>
        <fullName evidence="1">Uncharacterized protein</fullName>
    </submittedName>
</protein>
<proteinExistence type="predicted"/>
<organism evidence="1 2">
    <name type="scientific">OM182 bacterium MED-G24</name>
    <dbReference type="NCBI Taxonomy" id="1986255"/>
    <lineage>
        <taxon>Bacteria</taxon>
        <taxon>Pseudomonadati</taxon>
        <taxon>Pseudomonadota</taxon>
        <taxon>Gammaproteobacteria</taxon>
        <taxon>OMG group</taxon>
        <taxon>OM182 clade</taxon>
    </lineage>
</organism>
<evidence type="ECO:0000313" key="1">
    <source>
        <dbReference type="EMBL" id="PDH40580.1"/>
    </source>
</evidence>
<gene>
    <name evidence="1" type="ORF">CNE99_03185</name>
</gene>